<name>A0A0N4ZLP1_PARTI</name>
<evidence type="ECO:0000313" key="2">
    <source>
        <dbReference type="Proteomes" id="UP000038045"/>
    </source>
</evidence>
<keyword evidence="1" id="KW-0732">Signal</keyword>
<dbReference type="AlphaFoldDB" id="A0A0N4ZLP1"/>
<feature type="signal peptide" evidence="1">
    <location>
        <begin position="1"/>
        <end position="17"/>
    </location>
</feature>
<reference evidence="3" key="1">
    <citation type="submission" date="2017-02" db="UniProtKB">
        <authorList>
            <consortium name="WormBaseParasite"/>
        </authorList>
    </citation>
    <scope>IDENTIFICATION</scope>
</reference>
<proteinExistence type="predicted"/>
<protein>
    <submittedName>
        <fullName evidence="3">Uncharacterized protein</fullName>
    </submittedName>
</protein>
<dbReference type="Proteomes" id="UP000038045">
    <property type="component" value="Unplaced"/>
</dbReference>
<keyword evidence="2" id="KW-1185">Reference proteome</keyword>
<evidence type="ECO:0000313" key="3">
    <source>
        <dbReference type="WBParaSite" id="PTRK_0000941500.1"/>
    </source>
</evidence>
<sequence>MKLLLLIFLSLYSLIKCGVRRPRSMNEEFFNCFEVCTRYGMKEYEIGQTWCHQRCKDHYYIYSMKDILYLESLYMKNFIECTKKTGDPINCGYYIDDVARVVTLKDLSKLNNLIIKYIQDGKKFKMDMKYLTNVRCRGSCIRNHLSSQLDVEDYCENKCKFINNSNKDNEQINNIDFNIDI</sequence>
<accession>A0A0N4ZLP1</accession>
<dbReference type="WBParaSite" id="PTRK_0000941500.1">
    <property type="protein sequence ID" value="PTRK_0000941500.1"/>
    <property type="gene ID" value="PTRK_0000941500"/>
</dbReference>
<organism evidence="2 3">
    <name type="scientific">Parastrongyloides trichosuri</name>
    <name type="common">Possum-specific nematode worm</name>
    <dbReference type="NCBI Taxonomy" id="131310"/>
    <lineage>
        <taxon>Eukaryota</taxon>
        <taxon>Metazoa</taxon>
        <taxon>Ecdysozoa</taxon>
        <taxon>Nematoda</taxon>
        <taxon>Chromadorea</taxon>
        <taxon>Rhabditida</taxon>
        <taxon>Tylenchina</taxon>
        <taxon>Panagrolaimomorpha</taxon>
        <taxon>Strongyloidoidea</taxon>
        <taxon>Strongyloididae</taxon>
        <taxon>Parastrongyloides</taxon>
    </lineage>
</organism>
<evidence type="ECO:0000256" key="1">
    <source>
        <dbReference type="SAM" id="SignalP"/>
    </source>
</evidence>
<feature type="chain" id="PRO_5005891901" evidence="1">
    <location>
        <begin position="18"/>
        <end position="181"/>
    </location>
</feature>